<name>A0A7X3KVG8_9GAMM</name>
<comment type="caution">
    <text evidence="2">The sequence shown here is derived from an EMBL/GenBank/DDBJ whole genome shotgun (WGS) entry which is preliminary data.</text>
</comment>
<dbReference type="RefSeq" id="WP_160482055.1">
    <property type="nucleotide sequence ID" value="NZ_WTFN01000068.1"/>
</dbReference>
<dbReference type="EMBL" id="WTFN01000068">
    <property type="protein sequence ID" value="MWK58715.1"/>
    <property type="molecule type" value="Genomic_DNA"/>
</dbReference>
<reference evidence="2 3" key="1">
    <citation type="submission" date="2019-12" db="EMBL/GenBank/DDBJ databases">
        <title>Draft genome sequence of Pseudomonas otitidis recovered from a chicken carcass.</title>
        <authorList>
            <person name="Vieira T.R."/>
            <person name="Oliviera E.F.C."/>
            <person name="Silva N.M.V."/>
            <person name="Sambrano G.E."/>
            <person name="Cibulski S.P."/>
            <person name="Cardoso M.R.I."/>
        </authorList>
    </citation>
    <scope>NUCLEOTIDE SEQUENCE [LARGE SCALE GENOMIC DNA]</scope>
    <source>
        <strain evidence="2 3">25_K</strain>
    </source>
</reference>
<dbReference type="Proteomes" id="UP000461288">
    <property type="component" value="Unassembled WGS sequence"/>
</dbReference>
<evidence type="ECO:0000313" key="3">
    <source>
        <dbReference type="Proteomes" id="UP000461288"/>
    </source>
</evidence>
<dbReference type="AlphaFoldDB" id="A0A7X3KVG8"/>
<protein>
    <submittedName>
        <fullName evidence="2">Uncharacterized protein</fullName>
    </submittedName>
</protein>
<feature type="region of interest" description="Disordered" evidence="1">
    <location>
        <begin position="48"/>
        <end position="119"/>
    </location>
</feature>
<proteinExistence type="predicted"/>
<feature type="compositionally biased region" description="Basic and acidic residues" evidence="1">
    <location>
        <begin position="63"/>
        <end position="106"/>
    </location>
</feature>
<sequence length="119" mass="12757">MKIKTLWGFIGNAEKLGADSSRVPADKVFDDVEDEYGHALIGKGLAERIDDSSDAGNAEAAAEEARLKAEQEAREKVEADARAEKEAREKAEAEARAAKEAEETKASKGSKPAAPKETK</sequence>
<organism evidence="2 3">
    <name type="scientific">Metapseudomonas otitidis</name>
    <dbReference type="NCBI Taxonomy" id="319939"/>
    <lineage>
        <taxon>Bacteria</taxon>
        <taxon>Pseudomonadati</taxon>
        <taxon>Pseudomonadota</taxon>
        <taxon>Gammaproteobacteria</taxon>
        <taxon>Pseudomonadales</taxon>
        <taxon>Pseudomonadaceae</taxon>
        <taxon>Metapseudomonas</taxon>
    </lineage>
</organism>
<evidence type="ECO:0000256" key="1">
    <source>
        <dbReference type="SAM" id="MobiDB-lite"/>
    </source>
</evidence>
<evidence type="ECO:0000313" key="2">
    <source>
        <dbReference type="EMBL" id="MWK58715.1"/>
    </source>
</evidence>
<accession>A0A7X3KVG8</accession>
<gene>
    <name evidence="2" type="ORF">GO594_22260</name>
</gene>